<dbReference type="InterPro" id="IPR018062">
    <property type="entry name" value="HTH_AraC-typ_CS"/>
</dbReference>
<keyword evidence="6" id="KW-1185">Reference proteome</keyword>
<feature type="domain" description="HTH araC/xylS-type" evidence="4">
    <location>
        <begin position="203"/>
        <end position="301"/>
    </location>
</feature>
<sequence>MPSQTNGSVAAPVRPKDSLGCVSNRLLKDFELDAGEFKFYRKCTHNGPLSSVATPASDRGMLVGVSLKTGHHRRVISGRHQASQHFGRDSVYLRDFSDDYQADMYGAFDFVLMELSTESIAKALDERQGSKPRGFATPLVREDPVLGHFAQILALTLEGPGKASPLFVEQLGTAIATYVVDQYAGPSGAPTRSKRRLSRAQEARAKEMLLAEADGNISIEEIAAACNLSRSYFISAFRETTHCTPHQWLIQQRIARARGLLVSSDASLAEIAVACGFSDQSHFSRMFSQIVGVPPGTWRRSQ</sequence>
<evidence type="ECO:0000256" key="3">
    <source>
        <dbReference type="ARBA" id="ARBA00023163"/>
    </source>
</evidence>
<dbReference type="Gene3D" id="1.10.10.60">
    <property type="entry name" value="Homeodomain-like"/>
    <property type="match status" value="2"/>
</dbReference>
<name>A0A1H1JHA1_9BURK</name>
<keyword evidence="3" id="KW-0804">Transcription</keyword>
<evidence type="ECO:0000256" key="2">
    <source>
        <dbReference type="ARBA" id="ARBA00023125"/>
    </source>
</evidence>
<gene>
    <name evidence="5" type="ORF">SAMN05443245_6344</name>
</gene>
<dbReference type="RefSeq" id="WP_074771554.1">
    <property type="nucleotide sequence ID" value="NZ_FNKP01000003.1"/>
</dbReference>
<proteinExistence type="predicted"/>
<dbReference type="AlphaFoldDB" id="A0A1H1JHA1"/>
<dbReference type="PRINTS" id="PR00032">
    <property type="entry name" value="HTHARAC"/>
</dbReference>
<dbReference type="PANTHER" id="PTHR46796">
    <property type="entry name" value="HTH-TYPE TRANSCRIPTIONAL ACTIVATOR RHAS-RELATED"/>
    <property type="match status" value="1"/>
</dbReference>
<dbReference type="PROSITE" id="PS01124">
    <property type="entry name" value="HTH_ARAC_FAMILY_2"/>
    <property type="match status" value="1"/>
</dbReference>
<dbReference type="SUPFAM" id="SSF46689">
    <property type="entry name" value="Homeodomain-like"/>
    <property type="match status" value="2"/>
</dbReference>
<evidence type="ECO:0000259" key="4">
    <source>
        <dbReference type="PROSITE" id="PS01124"/>
    </source>
</evidence>
<dbReference type="Proteomes" id="UP000183487">
    <property type="component" value="Unassembled WGS sequence"/>
</dbReference>
<dbReference type="Pfam" id="PF12833">
    <property type="entry name" value="HTH_18"/>
    <property type="match status" value="1"/>
</dbReference>
<evidence type="ECO:0000313" key="5">
    <source>
        <dbReference type="EMBL" id="SDR49119.1"/>
    </source>
</evidence>
<dbReference type="OrthoDB" id="9809338at2"/>
<dbReference type="EMBL" id="FNKP01000003">
    <property type="protein sequence ID" value="SDR49119.1"/>
    <property type="molecule type" value="Genomic_DNA"/>
</dbReference>
<keyword evidence="2" id="KW-0238">DNA-binding</keyword>
<reference evidence="6" key="1">
    <citation type="submission" date="2016-10" db="EMBL/GenBank/DDBJ databases">
        <authorList>
            <person name="Varghese N."/>
        </authorList>
    </citation>
    <scope>NUCLEOTIDE SEQUENCE [LARGE SCALE GENOMIC DNA]</scope>
    <source>
        <strain evidence="6">GAS106B</strain>
    </source>
</reference>
<dbReference type="InterPro" id="IPR050204">
    <property type="entry name" value="AraC_XylS_family_regulators"/>
</dbReference>
<dbReference type="PANTHER" id="PTHR46796:SF14">
    <property type="entry name" value="TRANSCRIPTIONAL REGULATORY PROTEIN"/>
    <property type="match status" value="1"/>
</dbReference>
<dbReference type="GO" id="GO:0003700">
    <property type="term" value="F:DNA-binding transcription factor activity"/>
    <property type="evidence" value="ECO:0007669"/>
    <property type="project" value="InterPro"/>
</dbReference>
<keyword evidence="1" id="KW-0805">Transcription regulation</keyword>
<protein>
    <submittedName>
        <fullName evidence="5">Transcriptional regulator, AraC family</fullName>
    </submittedName>
</protein>
<dbReference type="PROSITE" id="PS00041">
    <property type="entry name" value="HTH_ARAC_FAMILY_1"/>
    <property type="match status" value="1"/>
</dbReference>
<evidence type="ECO:0000256" key="1">
    <source>
        <dbReference type="ARBA" id="ARBA00023015"/>
    </source>
</evidence>
<dbReference type="InterPro" id="IPR009057">
    <property type="entry name" value="Homeodomain-like_sf"/>
</dbReference>
<evidence type="ECO:0000313" key="6">
    <source>
        <dbReference type="Proteomes" id="UP000183487"/>
    </source>
</evidence>
<dbReference type="GO" id="GO:0043565">
    <property type="term" value="F:sequence-specific DNA binding"/>
    <property type="evidence" value="ECO:0007669"/>
    <property type="project" value="InterPro"/>
</dbReference>
<dbReference type="InterPro" id="IPR020449">
    <property type="entry name" value="Tscrpt_reg_AraC-type_HTH"/>
</dbReference>
<dbReference type="SMART" id="SM00342">
    <property type="entry name" value="HTH_ARAC"/>
    <property type="match status" value="1"/>
</dbReference>
<organism evidence="5 6">
    <name type="scientific">Paraburkholderia fungorum</name>
    <dbReference type="NCBI Taxonomy" id="134537"/>
    <lineage>
        <taxon>Bacteria</taxon>
        <taxon>Pseudomonadati</taxon>
        <taxon>Pseudomonadota</taxon>
        <taxon>Betaproteobacteria</taxon>
        <taxon>Burkholderiales</taxon>
        <taxon>Burkholderiaceae</taxon>
        <taxon>Paraburkholderia</taxon>
    </lineage>
</organism>
<accession>A0A1H1JHA1</accession>
<dbReference type="InterPro" id="IPR018060">
    <property type="entry name" value="HTH_AraC"/>
</dbReference>